<dbReference type="PROSITE" id="PS51257">
    <property type="entry name" value="PROKAR_LIPOPROTEIN"/>
    <property type="match status" value="1"/>
</dbReference>
<comment type="caution">
    <text evidence="1">The sequence shown here is derived from an EMBL/GenBank/DDBJ whole genome shotgun (WGS) entry which is preliminary data.</text>
</comment>
<protein>
    <recommendedName>
        <fullName evidence="3">Bacterial surface antigen (D15) domain-containing protein</fullName>
    </recommendedName>
</protein>
<name>A0ABN0CQP4_9BACE</name>
<keyword evidence="2" id="KW-1185">Reference proteome</keyword>
<evidence type="ECO:0000313" key="2">
    <source>
        <dbReference type="Proteomes" id="UP000010321"/>
    </source>
</evidence>
<accession>A0ABN0CQP4</accession>
<reference evidence="1 2" key="1">
    <citation type="submission" date="2011-02" db="EMBL/GenBank/DDBJ databases">
        <authorList>
            <person name="Weinstock G."/>
            <person name="Sodergren E."/>
            <person name="Clifton S."/>
            <person name="Fulton L."/>
            <person name="Fulton B."/>
            <person name="Courtney L."/>
            <person name="Fronick C."/>
            <person name="Harrison M."/>
            <person name="Strong C."/>
            <person name="Farmer C."/>
            <person name="Delahaunty K."/>
            <person name="Markovic C."/>
            <person name="Hall O."/>
            <person name="Minx P."/>
            <person name="Tomlinson C."/>
            <person name="Mitreva M."/>
            <person name="Hou S."/>
            <person name="Chen J."/>
            <person name="Wollam A."/>
            <person name="Pepin K.H."/>
            <person name="Johnson M."/>
            <person name="Bhonagiri V."/>
            <person name="Zhang X."/>
            <person name="Suruliraj S."/>
            <person name="Warren W."/>
            <person name="Chinwalla A."/>
            <person name="Mardis E.R."/>
            <person name="Wilson R.K."/>
        </authorList>
    </citation>
    <scope>NUCLEOTIDE SEQUENCE [LARGE SCALE GENOMIC DNA]</scope>
    <source>
        <strain evidence="1 2">YIT 12056</strain>
    </source>
</reference>
<sequence length="70" mass="7945">MKRLLHHIGFVAWTGCGFMGPTMGKIEGVLPNYGVGLRIEVQPRMNVRLDLGKNTVNKQTLFYFNMTEAF</sequence>
<evidence type="ECO:0000313" key="1">
    <source>
        <dbReference type="EMBL" id="EGF53247.1"/>
    </source>
</evidence>
<dbReference type="Proteomes" id="UP000010321">
    <property type="component" value="Unassembled WGS sequence"/>
</dbReference>
<dbReference type="EMBL" id="AFBM01000009">
    <property type="protein sequence ID" value="EGF53247.1"/>
    <property type="molecule type" value="Genomic_DNA"/>
</dbReference>
<proteinExistence type="predicted"/>
<evidence type="ECO:0008006" key="3">
    <source>
        <dbReference type="Google" id="ProtNLM"/>
    </source>
</evidence>
<gene>
    <name evidence="1" type="ORF">HMPREF9445_01031</name>
</gene>
<organism evidence="1 2">
    <name type="scientific">Bacteroides clarus YIT 12056</name>
    <dbReference type="NCBI Taxonomy" id="762984"/>
    <lineage>
        <taxon>Bacteria</taxon>
        <taxon>Pseudomonadati</taxon>
        <taxon>Bacteroidota</taxon>
        <taxon>Bacteroidia</taxon>
        <taxon>Bacteroidales</taxon>
        <taxon>Bacteroidaceae</taxon>
        <taxon>Bacteroides</taxon>
    </lineage>
</organism>